<dbReference type="InterPro" id="IPR044925">
    <property type="entry name" value="His-Me_finger_sf"/>
</dbReference>
<dbReference type="PANTHER" id="PTHR31511:SF12">
    <property type="entry name" value="RHO TERMINATION FACTOR N-TERMINAL DOMAIN-CONTAINING PROTEIN"/>
    <property type="match status" value="1"/>
</dbReference>
<dbReference type="OrthoDB" id="2331628at2759"/>
<dbReference type="InterPro" id="IPR004211">
    <property type="entry name" value="Endonuclease_7"/>
</dbReference>
<dbReference type="SUPFAM" id="SSF54060">
    <property type="entry name" value="His-Me finger endonucleases"/>
    <property type="match status" value="1"/>
</dbReference>
<dbReference type="Proteomes" id="UP000789572">
    <property type="component" value="Unassembled WGS sequence"/>
</dbReference>
<dbReference type="EMBL" id="CAJVPJ010002975">
    <property type="protein sequence ID" value="CAG8632536.1"/>
    <property type="molecule type" value="Genomic_DNA"/>
</dbReference>
<dbReference type="PANTHER" id="PTHR31511">
    <property type="entry name" value="PROTEIN CBG23764"/>
    <property type="match status" value="1"/>
</dbReference>
<evidence type="ECO:0000313" key="2">
    <source>
        <dbReference type="EMBL" id="CAG8632536.1"/>
    </source>
</evidence>
<sequence>MPAPQPGPESEIETDPPSVSESNNQEELWTKFLKYLGITDELQSEDTPTSDEIWSELGGTLLADKPPKGDPERLHRFLQSMSKWQAIVSSIENPAYEFNIPIEDGQKYAEVPYTVSHNSWHQPGNKFQGFLRRNLEKKGEVDRDTGEIDKKIEEFLRSGSGWTLIRIEMMFIEAYTLRRAESGSYRPTPKNLANKKCTINPDNSKTKDDLCLKYAVGAYFANYEGITKNLQRLSIIQPYLNRVNLDGIPMPTPICNRTFQKIEAQNPAISINVWEWKNETATPKPVIASKNFYIPNSCTIDGCIHSNPNKCHKKRPHVIYLMALSDTMKTDGEAPQKVSMPEKGKNDIEKFKNYARMIYAPCVITADFESDNKKCDKSYGDTGETWGPFIYRGPNATQEFVKRIDSELVRINEVLAIKVGRIVTDEYQRKFDKADKCWICHKELNGDKVWDHCHITSKFRGALHNDCNLKLQITPWKTPVPIVFHNFRGYDSHLICESVGRSVNAKQINVIAETFERYKSMRVGQLRYIDSMQFMNTSLAKLAENLGAVKCKESNCKHFHRIDDNRCFGTLENHKITCQIYKNLSPKQIALVCRKGVYPYEYIDSHDRFSETELPPFHEFHGKLNGKISQKDYDYAQKVWNEFGCKNL</sequence>
<dbReference type="Pfam" id="PF02945">
    <property type="entry name" value="Endonuclease_7"/>
    <property type="match status" value="1"/>
</dbReference>
<feature type="non-terminal residue" evidence="2">
    <location>
        <position position="648"/>
    </location>
</feature>
<feature type="non-terminal residue" evidence="2">
    <location>
        <position position="1"/>
    </location>
</feature>
<dbReference type="Gene3D" id="3.40.1800.10">
    <property type="entry name" value="His-Me finger endonucleases"/>
    <property type="match status" value="1"/>
</dbReference>
<protein>
    <submittedName>
        <fullName evidence="2">28_t:CDS:1</fullName>
    </submittedName>
</protein>
<organism evidence="2 3">
    <name type="scientific">Paraglomus occultum</name>
    <dbReference type="NCBI Taxonomy" id="144539"/>
    <lineage>
        <taxon>Eukaryota</taxon>
        <taxon>Fungi</taxon>
        <taxon>Fungi incertae sedis</taxon>
        <taxon>Mucoromycota</taxon>
        <taxon>Glomeromycotina</taxon>
        <taxon>Glomeromycetes</taxon>
        <taxon>Paraglomerales</taxon>
        <taxon>Paraglomeraceae</taxon>
        <taxon>Paraglomus</taxon>
    </lineage>
</organism>
<gene>
    <name evidence="2" type="ORF">POCULU_LOCUS8969</name>
</gene>
<keyword evidence="3" id="KW-1185">Reference proteome</keyword>
<feature type="region of interest" description="Disordered" evidence="1">
    <location>
        <begin position="1"/>
        <end position="24"/>
    </location>
</feature>
<proteinExistence type="predicted"/>
<name>A0A9N9DEF2_9GLOM</name>
<evidence type="ECO:0000256" key="1">
    <source>
        <dbReference type="SAM" id="MobiDB-lite"/>
    </source>
</evidence>
<dbReference type="AlphaFoldDB" id="A0A9N9DEF2"/>
<comment type="caution">
    <text evidence="2">The sequence shown here is derived from an EMBL/GenBank/DDBJ whole genome shotgun (WGS) entry which is preliminary data.</text>
</comment>
<evidence type="ECO:0000313" key="3">
    <source>
        <dbReference type="Proteomes" id="UP000789572"/>
    </source>
</evidence>
<reference evidence="2" key="1">
    <citation type="submission" date="2021-06" db="EMBL/GenBank/DDBJ databases">
        <authorList>
            <person name="Kallberg Y."/>
            <person name="Tangrot J."/>
            <person name="Rosling A."/>
        </authorList>
    </citation>
    <scope>NUCLEOTIDE SEQUENCE</scope>
    <source>
        <strain evidence="2">IA702</strain>
    </source>
</reference>
<dbReference type="InterPro" id="IPR038563">
    <property type="entry name" value="Endonuclease_7_sf"/>
</dbReference>
<accession>A0A9N9DEF2</accession>